<dbReference type="AlphaFoldDB" id="A0A847R5R2"/>
<organism evidence="1 2">
    <name type="scientific">Marinomonas profundi</name>
    <dbReference type="NCBI Taxonomy" id="2726122"/>
    <lineage>
        <taxon>Bacteria</taxon>
        <taxon>Pseudomonadati</taxon>
        <taxon>Pseudomonadota</taxon>
        <taxon>Gammaproteobacteria</taxon>
        <taxon>Oceanospirillales</taxon>
        <taxon>Oceanospirillaceae</taxon>
        <taxon>Marinomonas</taxon>
    </lineage>
</organism>
<dbReference type="EMBL" id="JABAEK010000008">
    <property type="protein sequence ID" value="NLQ17853.1"/>
    <property type="molecule type" value="Genomic_DNA"/>
</dbReference>
<reference evidence="1 2" key="1">
    <citation type="submission" date="2020-04" db="EMBL/GenBank/DDBJ databases">
        <title>Marinomonas sp. M1K-6 isolated from the deep seawater of the Mariana Trench.</title>
        <authorList>
            <person name="Li Y."/>
        </authorList>
    </citation>
    <scope>NUCLEOTIDE SEQUENCE [LARGE SCALE GENOMIC DNA]</scope>
    <source>
        <strain evidence="1 2">M1K-6</strain>
    </source>
</reference>
<sequence>MMLSQLRHPLVKDLAWLVEGHYIERDFDLAPYWVADVNACLVALDDNPELLLQAFAACKSHFLGSYFETLFSFAIVHLSHLKMHREHFQIESKGKTLGEVDMLVETPDGQLHQFEIAIKFYLERPDLFPHDWIGPNKNDSLLKKVTRAREHQLGILQTEEGYAAIDALANGREVETNLLIFGRLYCALKNAADVRSWLAGEACGGWIRVSDLALLKADFSYFQLLDKPHWLAAPDINANFSFFSLQSAYNPVGLFLRDDRPKHAFFWQVTDQTKNVIQSRCVFIVADSW</sequence>
<evidence type="ECO:0000313" key="1">
    <source>
        <dbReference type="EMBL" id="NLQ17853.1"/>
    </source>
</evidence>
<accession>A0A847R5R2</accession>
<evidence type="ECO:0000313" key="2">
    <source>
        <dbReference type="Proteomes" id="UP000586067"/>
    </source>
</evidence>
<gene>
    <name evidence="1" type="ORF">HGG82_09460</name>
</gene>
<comment type="caution">
    <text evidence="1">The sequence shown here is derived from an EMBL/GenBank/DDBJ whole genome shotgun (WGS) entry which is preliminary data.</text>
</comment>
<name>A0A847R5R2_9GAMM</name>
<dbReference type="Proteomes" id="UP000586067">
    <property type="component" value="Unassembled WGS sequence"/>
</dbReference>
<proteinExistence type="predicted"/>
<protein>
    <submittedName>
        <fullName evidence="1">DUF1853 family protein</fullName>
    </submittedName>
</protein>
<keyword evidence="2" id="KW-1185">Reference proteome</keyword>
<dbReference type="Pfam" id="PF08907">
    <property type="entry name" value="DUF1853"/>
    <property type="match status" value="1"/>
</dbReference>
<dbReference type="InterPro" id="IPR015003">
    <property type="entry name" value="DUF1853"/>
</dbReference>